<feature type="domain" description="ChlI/MoxR AAA lid" evidence="5">
    <location>
        <begin position="263"/>
        <end position="327"/>
    </location>
</feature>
<dbReference type="InterPro" id="IPR050764">
    <property type="entry name" value="CbbQ/NirQ/NorQ/GpvN"/>
</dbReference>
<comment type="caution">
    <text evidence="6">The sequence shown here is derived from an EMBL/GenBank/DDBJ whole genome shotgun (WGS) entry which is preliminary data.</text>
</comment>
<dbReference type="SUPFAM" id="SSF52540">
    <property type="entry name" value="P-loop containing nucleoside triphosphate hydrolases"/>
    <property type="match status" value="1"/>
</dbReference>
<evidence type="ECO:0000313" key="6">
    <source>
        <dbReference type="EMBL" id="RAI04332.1"/>
    </source>
</evidence>
<dbReference type="FunFam" id="3.40.50.300:FF:000640">
    <property type="entry name" value="MoxR family ATPase"/>
    <property type="match status" value="1"/>
</dbReference>
<organism evidence="6 7">
    <name type="scientific">Acuticoccus sediminis</name>
    <dbReference type="NCBI Taxonomy" id="2184697"/>
    <lineage>
        <taxon>Bacteria</taxon>
        <taxon>Pseudomonadati</taxon>
        <taxon>Pseudomonadota</taxon>
        <taxon>Alphaproteobacteria</taxon>
        <taxon>Hyphomicrobiales</taxon>
        <taxon>Amorphaceae</taxon>
        <taxon>Acuticoccus</taxon>
    </lineage>
</organism>
<dbReference type="Gene3D" id="3.40.50.300">
    <property type="entry name" value="P-loop containing nucleotide triphosphate hydrolases"/>
    <property type="match status" value="1"/>
</dbReference>
<dbReference type="PANTHER" id="PTHR42759:SF1">
    <property type="entry name" value="MAGNESIUM-CHELATASE SUBUNIT CHLD"/>
    <property type="match status" value="1"/>
</dbReference>
<keyword evidence="1" id="KW-0547">Nucleotide-binding</keyword>
<sequence length="335" mass="36303">MSQELADPRAAIAALRERMGEAIIGQREVIERLLIGLLANGNLLVEGLPGLAKTRAIKALAKNLECDFSRIQFTPDLLPSDVTGTEVYFQAEGGGSFRFEPGPIFANIVLADEINRAPAKVQAALLEAMEERQVTVAGKTHAMAPLFMVMATQNPVEQEGTYPLPEAQMDRFLMHVLITYPPVEDEVEVIRLVRREEIAANAPPQADGAAGPAAAPIAQEAVFAARRAIAAIHVADAMERYMADLVNATRVPDAYGDDLKRWIEVGASPRASLALDRCGRTHAWLAGRDYVDPEDVRAIVADVMRHRLGLTYEAQGEGVTPDAVVAEVVRQVALP</sequence>
<dbReference type="EMBL" id="QHHQ01000001">
    <property type="protein sequence ID" value="RAI04332.1"/>
    <property type="molecule type" value="Genomic_DNA"/>
</dbReference>
<dbReference type="OrthoDB" id="9808397at2"/>
<protein>
    <submittedName>
        <fullName evidence="6">AAA family ATPase</fullName>
    </submittedName>
</protein>
<evidence type="ECO:0000259" key="5">
    <source>
        <dbReference type="Pfam" id="PF17863"/>
    </source>
</evidence>
<reference evidence="6 7" key="1">
    <citation type="submission" date="2018-05" db="EMBL/GenBank/DDBJ databases">
        <title>Acuticoccus sediminis sp. nov., isolated from deep-sea sediment of Indian Ocean.</title>
        <authorList>
            <person name="Liu X."/>
            <person name="Lai Q."/>
            <person name="Du Y."/>
            <person name="Sun F."/>
            <person name="Zhang X."/>
            <person name="Wang S."/>
            <person name="Shao Z."/>
        </authorList>
    </citation>
    <scope>NUCLEOTIDE SEQUENCE [LARGE SCALE GENOMIC DNA]</scope>
    <source>
        <strain evidence="6 7">PTG4-2</strain>
    </source>
</reference>
<evidence type="ECO:0000256" key="1">
    <source>
        <dbReference type="ARBA" id="ARBA00022741"/>
    </source>
</evidence>
<accession>A0A8B2P5E6</accession>
<evidence type="ECO:0000256" key="3">
    <source>
        <dbReference type="ARBA" id="ARBA00061607"/>
    </source>
</evidence>
<dbReference type="InterPro" id="IPR041628">
    <property type="entry name" value="ChlI/MoxR_AAA_lid"/>
</dbReference>
<dbReference type="InterPro" id="IPR011703">
    <property type="entry name" value="ATPase_AAA-3"/>
</dbReference>
<dbReference type="GO" id="GO:0016887">
    <property type="term" value="F:ATP hydrolysis activity"/>
    <property type="evidence" value="ECO:0007669"/>
    <property type="project" value="InterPro"/>
</dbReference>
<keyword evidence="2" id="KW-0067">ATP-binding</keyword>
<dbReference type="AlphaFoldDB" id="A0A8B2P5E6"/>
<dbReference type="Pfam" id="PF17863">
    <property type="entry name" value="AAA_lid_2"/>
    <property type="match status" value="1"/>
</dbReference>
<feature type="domain" description="ATPase AAA-3" evidence="4">
    <location>
        <begin position="43"/>
        <end position="174"/>
    </location>
</feature>
<keyword evidence="7" id="KW-1185">Reference proteome</keyword>
<dbReference type="GO" id="GO:0005524">
    <property type="term" value="F:ATP binding"/>
    <property type="evidence" value="ECO:0007669"/>
    <property type="project" value="UniProtKB-KW"/>
</dbReference>
<dbReference type="Pfam" id="PF07726">
    <property type="entry name" value="AAA_3"/>
    <property type="match status" value="1"/>
</dbReference>
<dbReference type="InterPro" id="IPR027417">
    <property type="entry name" value="P-loop_NTPase"/>
</dbReference>
<gene>
    <name evidence="6" type="ORF">DLJ53_07775</name>
</gene>
<dbReference type="RefSeq" id="WP_111343741.1">
    <property type="nucleotide sequence ID" value="NZ_QHHQ01000001.1"/>
</dbReference>
<dbReference type="Gene3D" id="1.10.8.80">
    <property type="entry name" value="Magnesium chelatase subunit I, C-Terminal domain"/>
    <property type="match status" value="1"/>
</dbReference>
<evidence type="ECO:0000256" key="2">
    <source>
        <dbReference type="ARBA" id="ARBA00022840"/>
    </source>
</evidence>
<evidence type="ECO:0000259" key="4">
    <source>
        <dbReference type="Pfam" id="PF07726"/>
    </source>
</evidence>
<name>A0A8B2P5E6_9HYPH</name>
<dbReference type="Proteomes" id="UP000249590">
    <property type="component" value="Unassembled WGS sequence"/>
</dbReference>
<comment type="similarity">
    <text evidence="3">Belongs to the MoxR family.</text>
</comment>
<dbReference type="PIRSF" id="PIRSF002849">
    <property type="entry name" value="AAA_ATPase_chaperone_MoxR_prd"/>
    <property type="match status" value="1"/>
</dbReference>
<proteinExistence type="inferred from homology"/>
<dbReference type="CDD" id="cd00009">
    <property type="entry name" value="AAA"/>
    <property type="match status" value="1"/>
</dbReference>
<evidence type="ECO:0000313" key="7">
    <source>
        <dbReference type="Proteomes" id="UP000249590"/>
    </source>
</evidence>
<dbReference type="PANTHER" id="PTHR42759">
    <property type="entry name" value="MOXR FAMILY PROTEIN"/>
    <property type="match status" value="1"/>
</dbReference>